<proteinExistence type="predicted"/>
<dbReference type="SUPFAM" id="SSF54913">
    <property type="entry name" value="GlnB-like"/>
    <property type="match status" value="1"/>
</dbReference>
<dbReference type="OrthoDB" id="8480302at2"/>
<dbReference type="Gene3D" id="3.30.70.790">
    <property type="entry name" value="UreE, C-terminal domain"/>
    <property type="match status" value="1"/>
</dbReference>
<gene>
    <name evidence="1" type="ORF">SFMTTN_2981</name>
</gene>
<protein>
    <recommendedName>
        <fullName evidence="3">DUF2007 domain-containing protein</fullName>
    </recommendedName>
</protein>
<dbReference type="AlphaFoldDB" id="A0A401JYU2"/>
<sequence>MDETIEFVTVARSLDTSEMLILSARLEAEGIPSFVADANINQTYSLMSIAAGGVRLQVPSEFSVAAKKIIADVNSGLLALDDDEGFSV</sequence>
<organism evidence="1 2">
    <name type="scientific">Sulfuriferula multivorans</name>
    <dbReference type="NCBI Taxonomy" id="1559896"/>
    <lineage>
        <taxon>Bacteria</taxon>
        <taxon>Pseudomonadati</taxon>
        <taxon>Pseudomonadota</taxon>
        <taxon>Betaproteobacteria</taxon>
        <taxon>Nitrosomonadales</taxon>
        <taxon>Sulfuricellaceae</taxon>
        <taxon>Sulfuriferula</taxon>
    </lineage>
</organism>
<keyword evidence="2" id="KW-1185">Reference proteome</keyword>
<evidence type="ECO:0000313" key="1">
    <source>
        <dbReference type="EMBL" id="GCB02162.1"/>
    </source>
</evidence>
<dbReference type="InterPro" id="IPR011322">
    <property type="entry name" value="N-reg_PII-like_a/b"/>
</dbReference>
<name>A0A401JYU2_9PROT</name>
<accession>A0A401JYU2</accession>
<evidence type="ECO:0008006" key="3">
    <source>
        <dbReference type="Google" id="ProtNLM"/>
    </source>
</evidence>
<dbReference type="RefSeq" id="WP_124705909.1">
    <property type="nucleotide sequence ID" value="NZ_BGOW01000036.1"/>
</dbReference>
<dbReference type="Proteomes" id="UP000286806">
    <property type="component" value="Unassembled WGS sequence"/>
</dbReference>
<evidence type="ECO:0000313" key="2">
    <source>
        <dbReference type="Proteomes" id="UP000286806"/>
    </source>
</evidence>
<reference evidence="1 2" key="1">
    <citation type="journal article" date="2019" name="Front. Microbiol.">
        <title>Genomes of Neutrophilic Sulfur-Oxidizing Chemolithoautotrophs Representing 9 Proteobacterial Species From 8 Genera.</title>
        <authorList>
            <person name="Watanabe T."/>
            <person name="Kojima H."/>
            <person name="Umezawa K."/>
            <person name="Hori C."/>
            <person name="Takasuka T.E."/>
            <person name="Kato Y."/>
            <person name="Fukui M."/>
        </authorList>
    </citation>
    <scope>NUCLEOTIDE SEQUENCE [LARGE SCALE GENOMIC DNA]</scope>
    <source>
        <strain evidence="1 2">TTN</strain>
    </source>
</reference>
<dbReference type="EMBL" id="BGOW01000036">
    <property type="protein sequence ID" value="GCB02162.1"/>
    <property type="molecule type" value="Genomic_DNA"/>
</dbReference>
<comment type="caution">
    <text evidence="1">The sequence shown here is derived from an EMBL/GenBank/DDBJ whole genome shotgun (WGS) entry which is preliminary data.</text>
</comment>